<reference evidence="2" key="1">
    <citation type="submission" date="2018-08" db="EMBL/GenBank/DDBJ databases">
        <authorList>
            <person name="Kim S.-J."/>
            <person name="Jung G.-Y."/>
        </authorList>
    </citation>
    <scope>NUCLEOTIDE SEQUENCE [LARGE SCALE GENOMIC DNA]</scope>
    <source>
        <strain evidence="2">GY_G</strain>
    </source>
</reference>
<evidence type="ECO:0008006" key="3">
    <source>
        <dbReference type="Google" id="ProtNLM"/>
    </source>
</evidence>
<organism evidence="1 2">
    <name type="scientific">Sphingorhabdus pulchriflava</name>
    <dbReference type="NCBI Taxonomy" id="2292257"/>
    <lineage>
        <taxon>Bacteria</taxon>
        <taxon>Pseudomonadati</taxon>
        <taxon>Pseudomonadota</taxon>
        <taxon>Alphaproteobacteria</taxon>
        <taxon>Sphingomonadales</taxon>
        <taxon>Sphingomonadaceae</taxon>
        <taxon>Sphingorhabdus</taxon>
    </lineage>
</organism>
<dbReference type="Proteomes" id="UP000263833">
    <property type="component" value="Unassembled WGS sequence"/>
</dbReference>
<dbReference type="AlphaFoldDB" id="A0A371B4P2"/>
<keyword evidence="2" id="KW-1185">Reference proteome</keyword>
<dbReference type="PROSITE" id="PS51257">
    <property type="entry name" value="PROKAR_LIPOPROTEIN"/>
    <property type="match status" value="1"/>
</dbReference>
<comment type="caution">
    <text evidence="1">The sequence shown here is derived from an EMBL/GenBank/DDBJ whole genome shotgun (WGS) entry which is preliminary data.</text>
</comment>
<gene>
    <name evidence="1" type="ORF">DXH95_10940</name>
</gene>
<evidence type="ECO:0000313" key="1">
    <source>
        <dbReference type="EMBL" id="RDV02487.1"/>
    </source>
</evidence>
<dbReference type="EMBL" id="QRGP01000002">
    <property type="protein sequence ID" value="RDV02487.1"/>
    <property type="molecule type" value="Genomic_DNA"/>
</dbReference>
<dbReference type="RefSeq" id="WP_115549593.1">
    <property type="nucleotide sequence ID" value="NZ_QRGP01000002.1"/>
</dbReference>
<accession>A0A371B4P2</accession>
<name>A0A371B4P2_9SPHN</name>
<protein>
    <recommendedName>
        <fullName evidence="3">Lipoprotein</fullName>
    </recommendedName>
</protein>
<sequence>MLRLALSLFIAILGGCSDLGGFEQDLDGAEARAWKLCEERFDGRVYSAPVYGETNDQHILFSWNIDEAEREGGPLFCRTNAEGTNLIEMQMSRTATDESK</sequence>
<proteinExistence type="predicted"/>
<evidence type="ECO:0000313" key="2">
    <source>
        <dbReference type="Proteomes" id="UP000263833"/>
    </source>
</evidence>